<protein>
    <submittedName>
        <fullName evidence="2">Secreted protein</fullName>
    </submittedName>
</protein>
<sequence length="121" mass="14178">MIYIYIYIYIYMILKYHLRRCCRVIHLYESSRCCFERNYFNTNHFLLCWRLLRVLLAAKTPGQTGRKRHSIGGNATMDQFSSTMPLPSMALNLDACSNGVPCPVKTGRQYLNVIMDFTKVH</sequence>
<dbReference type="AlphaFoldDB" id="A0A1I7X060"/>
<name>A0A1I7X060_HETBA</name>
<evidence type="ECO:0000313" key="2">
    <source>
        <dbReference type="WBParaSite" id="Hba_10818"/>
    </source>
</evidence>
<proteinExistence type="predicted"/>
<organism evidence="1 2">
    <name type="scientific">Heterorhabditis bacteriophora</name>
    <name type="common">Entomopathogenic nematode worm</name>
    <dbReference type="NCBI Taxonomy" id="37862"/>
    <lineage>
        <taxon>Eukaryota</taxon>
        <taxon>Metazoa</taxon>
        <taxon>Ecdysozoa</taxon>
        <taxon>Nematoda</taxon>
        <taxon>Chromadorea</taxon>
        <taxon>Rhabditida</taxon>
        <taxon>Rhabditina</taxon>
        <taxon>Rhabditomorpha</taxon>
        <taxon>Strongyloidea</taxon>
        <taxon>Heterorhabditidae</taxon>
        <taxon>Heterorhabditis</taxon>
    </lineage>
</organism>
<accession>A0A1I7X060</accession>
<dbReference type="WBParaSite" id="Hba_10818">
    <property type="protein sequence ID" value="Hba_10818"/>
    <property type="gene ID" value="Hba_10818"/>
</dbReference>
<reference evidence="2" key="1">
    <citation type="submission" date="2016-11" db="UniProtKB">
        <authorList>
            <consortium name="WormBaseParasite"/>
        </authorList>
    </citation>
    <scope>IDENTIFICATION</scope>
</reference>
<keyword evidence="1" id="KW-1185">Reference proteome</keyword>
<dbReference type="Proteomes" id="UP000095283">
    <property type="component" value="Unplaced"/>
</dbReference>
<evidence type="ECO:0000313" key="1">
    <source>
        <dbReference type="Proteomes" id="UP000095283"/>
    </source>
</evidence>